<accession>A0A1R1AUM5</accession>
<gene>
    <name evidence="3" type="ORF">BK123_27400</name>
</gene>
<evidence type="ECO:0000256" key="2">
    <source>
        <dbReference type="SAM" id="Phobius"/>
    </source>
</evidence>
<feature type="transmembrane region" description="Helical" evidence="2">
    <location>
        <begin position="56"/>
        <end position="76"/>
    </location>
</feature>
<evidence type="ECO:0000313" key="3">
    <source>
        <dbReference type="EMBL" id="OME89102.1"/>
    </source>
</evidence>
<organism evidence="3 4">
    <name type="scientific">Paenibacillus lautus</name>
    <name type="common">Bacillus lautus</name>
    <dbReference type="NCBI Taxonomy" id="1401"/>
    <lineage>
        <taxon>Bacteria</taxon>
        <taxon>Bacillati</taxon>
        <taxon>Bacillota</taxon>
        <taxon>Bacilli</taxon>
        <taxon>Bacillales</taxon>
        <taxon>Paenibacillaceae</taxon>
        <taxon>Paenibacillus</taxon>
    </lineage>
</organism>
<feature type="transmembrane region" description="Helical" evidence="2">
    <location>
        <begin position="17"/>
        <end position="35"/>
    </location>
</feature>
<sequence length="243" mass="28739">MEDHLPYKSKYSKFDRVILTLAFTLYPVGFLMTLFRVLTTHVHHSRKGRNHRLIGWLWVYTYILIMGLFILAFDLNNPEDVQLFWDSAWLYGIILLIPAISFFILSSRADSKFSLLLHQYYHLVINRRIREIDHIAVETKQSPNHVIRDLDFMITEHMLPFGRIQNGILELEPEEYHEAYDDDYNEEYVDEYGDEEYEDDEYDESEDRGRGPRSMECPSCGARIIVYANDEKECDYCGNVISA</sequence>
<feature type="region of interest" description="Disordered" evidence="1">
    <location>
        <begin position="195"/>
        <end position="215"/>
    </location>
</feature>
<keyword evidence="2" id="KW-0812">Transmembrane</keyword>
<evidence type="ECO:0000256" key="1">
    <source>
        <dbReference type="SAM" id="MobiDB-lite"/>
    </source>
</evidence>
<dbReference type="OrthoDB" id="1651838at2"/>
<reference evidence="3 4" key="1">
    <citation type="submission" date="2016-11" db="EMBL/GenBank/DDBJ databases">
        <title>Paenibacillus species isolates.</title>
        <authorList>
            <person name="Beno S.M."/>
        </authorList>
    </citation>
    <scope>NUCLEOTIDE SEQUENCE [LARGE SCALE GENOMIC DNA]</scope>
    <source>
        <strain evidence="3 4">FSL F4-0100</strain>
    </source>
</reference>
<feature type="compositionally biased region" description="Acidic residues" evidence="1">
    <location>
        <begin position="195"/>
        <end position="206"/>
    </location>
</feature>
<name>A0A1R1AUM5_PAELA</name>
<dbReference type="RefSeq" id="WP_076325519.1">
    <property type="nucleotide sequence ID" value="NZ_MRTF01000011.1"/>
</dbReference>
<dbReference type="EMBL" id="MRTF01000011">
    <property type="protein sequence ID" value="OME89102.1"/>
    <property type="molecule type" value="Genomic_DNA"/>
</dbReference>
<feature type="transmembrane region" description="Helical" evidence="2">
    <location>
        <begin position="88"/>
        <end position="105"/>
    </location>
</feature>
<dbReference type="STRING" id="1401.BK123_27400"/>
<keyword evidence="2" id="KW-0472">Membrane</keyword>
<dbReference type="Proteomes" id="UP000187074">
    <property type="component" value="Unassembled WGS sequence"/>
</dbReference>
<protein>
    <submittedName>
        <fullName evidence="3">Uncharacterized protein</fullName>
    </submittedName>
</protein>
<evidence type="ECO:0000313" key="4">
    <source>
        <dbReference type="Proteomes" id="UP000187074"/>
    </source>
</evidence>
<keyword evidence="2" id="KW-1133">Transmembrane helix</keyword>
<dbReference type="AlphaFoldDB" id="A0A1R1AUM5"/>
<proteinExistence type="predicted"/>
<comment type="caution">
    <text evidence="3">The sequence shown here is derived from an EMBL/GenBank/DDBJ whole genome shotgun (WGS) entry which is preliminary data.</text>
</comment>